<dbReference type="RefSeq" id="WP_102647283.1">
    <property type="nucleotide sequence ID" value="NZ_PNYA01000019.1"/>
</dbReference>
<dbReference type="OrthoDB" id="9843837at2"/>
<gene>
    <name evidence="1" type="ORF">C0Z18_20635</name>
</gene>
<proteinExistence type="predicted"/>
<name>A0A2N7VK24_9BURK</name>
<reference evidence="1 2" key="1">
    <citation type="submission" date="2018-01" db="EMBL/GenBank/DDBJ databases">
        <title>Whole genome analyses suggest that Burkholderia sensu lato contains two further novel genera in the rhizoxinica-symbiotica group Mycetohabitans gen. nov., and Trinickia gen. nov.: implications for the evolution of diazotrophy and nodulation in the Burkholderiaceae.</title>
        <authorList>
            <person name="Estrada-de los Santos P."/>
            <person name="Palmer M."/>
            <person name="Chavez-Ramirez B."/>
            <person name="Beukes C."/>
            <person name="Steenkamp E.T."/>
            <person name="Hirsch A.M."/>
            <person name="Manyaka P."/>
            <person name="Maluk M."/>
            <person name="Lafos M."/>
            <person name="Crook M."/>
            <person name="Gross E."/>
            <person name="Simon M.F."/>
            <person name="Bueno dos Reis Junior F."/>
            <person name="Poole P.S."/>
            <person name="Venter S.N."/>
            <person name="James E.K."/>
        </authorList>
    </citation>
    <scope>NUCLEOTIDE SEQUENCE [LARGE SCALE GENOMIC DNA]</scope>
    <source>
        <strain evidence="1 2">GIMN1.004</strain>
    </source>
</reference>
<dbReference type="EMBL" id="PNYA01000019">
    <property type="protein sequence ID" value="PMS17492.1"/>
    <property type="molecule type" value="Genomic_DNA"/>
</dbReference>
<accession>A0A2N7VK24</accession>
<dbReference type="AlphaFoldDB" id="A0A2N7VK24"/>
<keyword evidence="2" id="KW-1185">Reference proteome</keyword>
<evidence type="ECO:0000313" key="1">
    <source>
        <dbReference type="EMBL" id="PMS17492.1"/>
    </source>
</evidence>
<protein>
    <submittedName>
        <fullName evidence="1">Uncharacterized protein</fullName>
    </submittedName>
</protein>
<organism evidence="1 2">
    <name type="scientific">Trinickia dabaoshanensis</name>
    <dbReference type="NCBI Taxonomy" id="564714"/>
    <lineage>
        <taxon>Bacteria</taxon>
        <taxon>Pseudomonadati</taxon>
        <taxon>Pseudomonadota</taxon>
        <taxon>Betaproteobacteria</taxon>
        <taxon>Burkholderiales</taxon>
        <taxon>Burkholderiaceae</taxon>
        <taxon>Trinickia</taxon>
    </lineage>
</organism>
<dbReference type="Proteomes" id="UP000235616">
    <property type="component" value="Unassembled WGS sequence"/>
</dbReference>
<comment type="caution">
    <text evidence="1">The sequence shown here is derived from an EMBL/GenBank/DDBJ whole genome shotgun (WGS) entry which is preliminary data.</text>
</comment>
<sequence length="143" mass="15989">MSEAVFDAIAAKITEEPRLHGATKAVQQAAYRARRTGLKVLEKAAREREFDESVLKATFARYGMRLVRSASEYSIVADGDGLDIRRNIVKALRVYCRSRYMSAHNAARPSANRARADRRAELAAMGIDLARFREVCEVIDSTP</sequence>
<evidence type="ECO:0000313" key="2">
    <source>
        <dbReference type="Proteomes" id="UP000235616"/>
    </source>
</evidence>